<feature type="compositionally biased region" description="Polar residues" evidence="1">
    <location>
        <begin position="1"/>
        <end position="10"/>
    </location>
</feature>
<dbReference type="OrthoDB" id="5428040at2759"/>
<feature type="transmembrane region" description="Helical" evidence="2">
    <location>
        <begin position="157"/>
        <end position="177"/>
    </location>
</feature>
<evidence type="ECO:0000256" key="1">
    <source>
        <dbReference type="SAM" id="MobiDB-lite"/>
    </source>
</evidence>
<keyword evidence="2" id="KW-0472">Membrane</keyword>
<reference evidence="3 4" key="1">
    <citation type="journal article" date="2013" name="PLoS Genet.">
        <title>Genomic mechanisms accounting for the adaptation to parasitism in nematode-trapping fungi.</title>
        <authorList>
            <person name="Meerupati T."/>
            <person name="Andersson K.M."/>
            <person name="Friman E."/>
            <person name="Kumar D."/>
            <person name="Tunlid A."/>
            <person name="Ahren D."/>
        </authorList>
    </citation>
    <scope>NUCLEOTIDE SEQUENCE [LARGE SCALE GENOMIC DNA]</scope>
    <source>
        <strain evidence="3 4">CBS 200.50</strain>
    </source>
</reference>
<feature type="region of interest" description="Disordered" evidence="1">
    <location>
        <begin position="1"/>
        <end position="28"/>
    </location>
</feature>
<name>S8A432_DACHA</name>
<dbReference type="EMBL" id="AQGS01001030">
    <property type="protein sequence ID" value="EPS35851.1"/>
    <property type="molecule type" value="Genomic_DNA"/>
</dbReference>
<keyword evidence="4" id="KW-1185">Reference proteome</keyword>
<gene>
    <name evidence="3" type="ORF">H072_10710</name>
</gene>
<dbReference type="HOGENOM" id="CLU_015639_1_1_1"/>
<dbReference type="Proteomes" id="UP000015100">
    <property type="component" value="Unassembled WGS sequence"/>
</dbReference>
<reference evidence="4" key="2">
    <citation type="submission" date="2013-04" db="EMBL/GenBank/DDBJ databases">
        <title>Genomic mechanisms accounting for the adaptation to parasitism in nematode-trapping fungi.</title>
        <authorList>
            <person name="Ahren D.G."/>
        </authorList>
    </citation>
    <scope>NUCLEOTIDE SEQUENCE [LARGE SCALE GENOMIC DNA]</scope>
    <source>
        <strain evidence="4">CBS 200.50</strain>
    </source>
</reference>
<proteinExistence type="predicted"/>
<feature type="transmembrane region" description="Helical" evidence="2">
    <location>
        <begin position="651"/>
        <end position="675"/>
    </location>
</feature>
<evidence type="ECO:0008006" key="5">
    <source>
        <dbReference type="Google" id="ProtNLM"/>
    </source>
</evidence>
<dbReference type="eggNOG" id="ENOG502S4EJ">
    <property type="taxonomic scope" value="Eukaryota"/>
</dbReference>
<protein>
    <recommendedName>
        <fullName evidence="5">Mitochondrial outer membrane protein iml2</fullName>
    </recommendedName>
</protein>
<comment type="caution">
    <text evidence="3">The sequence shown here is derived from an EMBL/GenBank/DDBJ whole genome shotgun (WGS) entry which is preliminary data.</text>
</comment>
<keyword evidence="2" id="KW-0812">Transmembrane</keyword>
<evidence type="ECO:0000256" key="2">
    <source>
        <dbReference type="SAM" id="Phobius"/>
    </source>
</evidence>
<keyword evidence="2" id="KW-1133">Transmembrane helix</keyword>
<evidence type="ECO:0000313" key="3">
    <source>
        <dbReference type="EMBL" id="EPS35851.1"/>
    </source>
</evidence>
<accession>S8A432</accession>
<feature type="transmembrane region" description="Helical" evidence="2">
    <location>
        <begin position="45"/>
        <end position="67"/>
    </location>
</feature>
<feature type="transmembrane region" description="Helical" evidence="2">
    <location>
        <begin position="87"/>
        <end position="115"/>
    </location>
</feature>
<evidence type="ECO:0000313" key="4">
    <source>
        <dbReference type="Proteomes" id="UP000015100"/>
    </source>
</evidence>
<sequence>MEERPQTTSVLKVPESKFKTEEPDSSNNSIVESDPFYNRVGFKSLAILSLSFIVIFASIAFFAWLWYSNVQNTVWKMIMVNEWATRAISLTSIALRWAVATQCALGLAMLAAIALEGFHVPLEHTADVSLMRVNGAPLVPTLLNVAWPITKFGPKGVFVRTILPILFLLATSTLVQFTSTALLSDLHLDMISGFGTSANLSIDWRWDGTHYGYIPIFSDVVWAGNTPAQWPAFGELSGPAFEHPNLVDTGMNVRAFVPYLRSGDRQDLHQYNGKMMLLDSRVTCQKPNLEDLNMYTMDPKGTWRKTREPVLQGAVSPTILDTPRFNASDRPTPFDCPFSLFSTGFAICELRNEKIATPASLNYQYAGSLVSEFRHYPVRSPEQDASGAAYIIMSINNTKIPAGNGEWASFTVQSPGFADDKEDVSHYTMTHNVTATLCYSGLDVVLRNVNVWSDSNRTEPALSWNSTTNDFNWTAVVDQIFPGAKNPSTNEERGILNLDPPTDTWAADESSEPGYDGPITTTISGSIYQRLWPYVTDAVHLWYNDGRARYGNYSAILDEKFYGWADSYGNWPQVGANRWIVRLFESVVYKKAQANATVAEGLQMILFSLAGVAYYDQLSQFDSWAEVETTAFVPVLHPGGPHGKTRTDLPIGFTVTVVVVAFHLLVFVYVCWLFAHKTTFSRLGDTWMAIANVVDETLTSGMLNIARQVKAGRSHESALVSEDGEKKSINVGLKVIDGQVHLKTL</sequence>
<organism evidence="3 4">
    <name type="scientific">Dactylellina haptotyla (strain CBS 200.50)</name>
    <name type="common">Nematode-trapping fungus</name>
    <name type="synonym">Monacrosporium haptotylum</name>
    <dbReference type="NCBI Taxonomy" id="1284197"/>
    <lineage>
        <taxon>Eukaryota</taxon>
        <taxon>Fungi</taxon>
        <taxon>Dikarya</taxon>
        <taxon>Ascomycota</taxon>
        <taxon>Pezizomycotina</taxon>
        <taxon>Orbiliomycetes</taxon>
        <taxon>Orbiliales</taxon>
        <taxon>Orbiliaceae</taxon>
        <taxon>Dactylellina</taxon>
    </lineage>
</organism>
<dbReference type="AlphaFoldDB" id="S8A432"/>
<dbReference type="OMA" id="NGEWASF"/>